<feature type="signal peptide" evidence="14">
    <location>
        <begin position="1"/>
        <end position="27"/>
    </location>
</feature>
<keyword evidence="7" id="KW-0547">Nucleotide-binding</keyword>
<dbReference type="Gene3D" id="3.30.565.10">
    <property type="entry name" value="Histidine kinase-like ATPase, C-terminal domain"/>
    <property type="match status" value="1"/>
</dbReference>
<dbReference type="Pfam" id="PF00497">
    <property type="entry name" value="SBP_bac_3"/>
    <property type="match status" value="1"/>
</dbReference>
<dbReference type="Proteomes" id="UP001319200">
    <property type="component" value="Unassembled WGS sequence"/>
</dbReference>
<dbReference type="Pfam" id="PF00512">
    <property type="entry name" value="HisKA"/>
    <property type="match status" value="1"/>
</dbReference>
<sequence>MKPRFPLMLRITLSCWVVFCGISISRAQPSEVVPQSWAQVKQAGKGTVIAYWYESRPFIYRTPQGMAGLEYELMEGFRRYLKKNFQVELEVVWKEADNFGDTYASIRDGQQNGTFGVSAFSITADREKEVAFSPPYMADISVLITSRNIPIVHTSEEFNRVFSRLKAVTIRETTYEQDIYKLKTQGNLSFDIEYIPSSKNILEAVDERDSAFAFIDLPVYMMMFENDPSINVKRQNMFPVMRKGYALIYPQTSDWAQPVESYFSHKDFHGELERIIAKYLDLELYHFIEGLAIQSNNLVALLTKEKEIQSRDLLGKAEQLARETRALNFLLALVTVSLISMVIIILLYRKRSQQKKQIERQREQLAQRNRHLVALDEEKNNLIKILAHDLRTPINHVQGLAQVFLLGNNGLPDDQKDLIQKIIDSSERLTKMINNILDIDSIEQRRVKILMDEVPISPLVSEVVKSFDKVAAKKNIDLSITSLAETARVRGDSLFLTQVFENLMSNAIKFSAKGKKVEVSTREEGNNVWISFRDSGPGLTPEDQKLLFRKFQRLSAKPTDGETSIGLGLSIVKKYVELMGGNVWCESEPQKGACFIVGLKKA</sequence>
<keyword evidence="8" id="KW-0418">Kinase</keyword>
<reference evidence="16 17" key="1">
    <citation type="submission" date="2021-05" db="EMBL/GenBank/DDBJ databases">
        <title>A Polyphasic approach of four new species of the genus Ohtaekwangia: Ohtaekwangia histidinii sp. nov., Ohtaekwangia cretensis sp. nov., Ohtaekwangia indiensis sp. nov., Ohtaekwangia reichenbachii sp. nov. from diverse environment.</title>
        <authorList>
            <person name="Octaviana S."/>
        </authorList>
    </citation>
    <scope>NUCLEOTIDE SEQUENCE [LARGE SCALE GENOMIC DNA]</scope>
    <source>
        <strain evidence="16 17">PWU4</strain>
    </source>
</reference>
<dbReference type="SUPFAM" id="SSF47384">
    <property type="entry name" value="Homodimeric domain of signal transducing histidine kinase"/>
    <property type="match status" value="1"/>
</dbReference>
<dbReference type="GO" id="GO:0000155">
    <property type="term" value="F:phosphorelay sensor kinase activity"/>
    <property type="evidence" value="ECO:0007669"/>
    <property type="project" value="InterPro"/>
</dbReference>
<dbReference type="SMART" id="SM00062">
    <property type="entry name" value="PBPb"/>
    <property type="match status" value="1"/>
</dbReference>
<feature type="chain" id="PRO_5042847462" description="histidine kinase" evidence="14">
    <location>
        <begin position="28"/>
        <end position="602"/>
    </location>
</feature>
<dbReference type="CDD" id="cd00075">
    <property type="entry name" value="HATPase"/>
    <property type="match status" value="1"/>
</dbReference>
<feature type="coiled-coil region" evidence="12">
    <location>
        <begin position="348"/>
        <end position="378"/>
    </location>
</feature>
<dbReference type="GO" id="GO:0005886">
    <property type="term" value="C:plasma membrane"/>
    <property type="evidence" value="ECO:0007669"/>
    <property type="project" value="UniProtKB-SubCell"/>
</dbReference>
<keyword evidence="13" id="KW-1133">Transmembrane helix</keyword>
<protein>
    <recommendedName>
        <fullName evidence="3">histidine kinase</fullName>
        <ecNumber evidence="3">2.7.13.3</ecNumber>
    </recommendedName>
</protein>
<dbReference type="FunFam" id="3.30.565.10:FF:000023">
    <property type="entry name" value="PAS domain-containing sensor histidine kinase"/>
    <property type="match status" value="1"/>
</dbReference>
<evidence type="ECO:0000256" key="2">
    <source>
        <dbReference type="ARBA" id="ARBA00004236"/>
    </source>
</evidence>
<dbReference type="SUPFAM" id="SSF53850">
    <property type="entry name" value="Periplasmic binding protein-like II"/>
    <property type="match status" value="1"/>
</dbReference>
<keyword evidence="10" id="KW-0902">Two-component regulatory system</keyword>
<comment type="subcellular location">
    <subcellularLocation>
        <location evidence="2">Cell membrane</location>
    </subcellularLocation>
</comment>
<keyword evidence="11 13" id="KW-0472">Membrane</keyword>
<comment type="catalytic activity">
    <reaction evidence="1">
        <text>ATP + protein L-histidine = ADP + protein N-phospho-L-histidine.</text>
        <dbReference type="EC" id="2.7.13.3"/>
    </reaction>
</comment>
<feature type="transmembrane region" description="Helical" evidence="13">
    <location>
        <begin position="326"/>
        <end position="348"/>
    </location>
</feature>
<evidence type="ECO:0000313" key="16">
    <source>
        <dbReference type="EMBL" id="MBT1701005.1"/>
    </source>
</evidence>
<comment type="caution">
    <text evidence="16">The sequence shown here is derived from an EMBL/GenBank/DDBJ whole genome shotgun (WGS) entry which is preliminary data.</text>
</comment>
<dbReference type="RefSeq" id="WP_254169693.1">
    <property type="nucleotide sequence ID" value="NZ_JAHESF010000054.1"/>
</dbReference>
<dbReference type="EC" id="2.7.13.3" evidence="3"/>
<evidence type="ECO:0000256" key="5">
    <source>
        <dbReference type="ARBA" id="ARBA00022553"/>
    </source>
</evidence>
<evidence type="ECO:0000256" key="13">
    <source>
        <dbReference type="SAM" id="Phobius"/>
    </source>
</evidence>
<evidence type="ECO:0000256" key="10">
    <source>
        <dbReference type="ARBA" id="ARBA00023012"/>
    </source>
</evidence>
<keyword evidence="17" id="KW-1185">Reference proteome</keyword>
<dbReference type="PRINTS" id="PR00344">
    <property type="entry name" value="BCTRLSENSOR"/>
</dbReference>
<dbReference type="InterPro" id="IPR004358">
    <property type="entry name" value="Sig_transdc_His_kin-like_C"/>
</dbReference>
<keyword evidence="12" id="KW-0175">Coiled coil</keyword>
<dbReference type="InterPro" id="IPR036890">
    <property type="entry name" value="HATPase_C_sf"/>
</dbReference>
<dbReference type="Gene3D" id="1.10.287.130">
    <property type="match status" value="1"/>
</dbReference>
<keyword evidence="4" id="KW-1003">Cell membrane</keyword>
<accession>A0AAP2GSD0</accession>
<keyword evidence="6" id="KW-0808">Transferase</keyword>
<gene>
    <name evidence="16" type="ORF">KK083_29195</name>
</gene>
<dbReference type="GO" id="GO:0005524">
    <property type="term" value="F:ATP binding"/>
    <property type="evidence" value="ECO:0007669"/>
    <property type="project" value="UniProtKB-KW"/>
</dbReference>
<dbReference type="PROSITE" id="PS50109">
    <property type="entry name" value="HIS_KIN"/>
    <property type="match status" value="1"/>
</dbReference>
<proteinExistence type="predicted"/>
<dbReference type="SMART" id="SM00388">
    <property type="entry name" value="HisKA"/>
    <property type="match status" value="1"/>
</dbReference>
<evidence type="ECO:0000256" key="8">
    <source>
        <dbReference type="ARBA" id="ARBA00022777"/>
    </source>
</evidence>
<evidence type="ECO:0000259" key="15">
    <source>
        <dbReference type="PROSITE" id="PS50109"/>
    </source>
</evidence>
<keyword evidence="5" id="KW-0597">Phosphoprotein</keyword>
<dbReference type="InterPro" id="IPR001638">
    <property type="entry name" value="Solute-binding_3/MltF_N"/>
</dbReference>
<evidence type="ECO:0000256" key="9">
    <source>
        <dbReference type="ARBA" id="ARBA00022840"/>
    </source>
</evidence>
<evidence type="ECO:0000256" key="14">
    <source>
        <dbReference type="SAM" id="SignalP"/>
    </source>
</evidence>
<dbReference type="EMBL" id="JAHESF010000054">
    <property type="protein sequence ID" value="MBT1701005.1"/>
    <property type="molecule type" value="Genomic_DNA"/>
</dbReference>
<dbReference type="Pfam" id="PF02518">
    <property type="entry name" value="HATPase_c"/>
    <property type="match status" value="1"/>
</dbReference>
<evidence type="ECO:0000256" key="12">
    <source>
        <dbReference type="SAM" id="Coils"/>
    </source>
</evidence>
<dbReference type="PANTHER" id="PTHR43711:SF1">
    <property type="entry name" value="HISTIDINE KINASE 1"/>
    <property type="match status" value="1"/>
</dbReference>
<dbReference type="SUPFAM" id="SSF55874">
    <property type="entry name" value="ATPase domain of HSP90 chaperone/DNA topoisomerase II/histidine kinase"/>
    <property type="match status" value="1"/>
</dbReference>
<name>A0AAP2GSD0_9BACT</name>
<keyword evidence="9" id="KW-0067">ATP-binding</keyword>
<dbReference type="InterPro" id="IPR003661">
    <property type="entry name" value="HisK_dim/P_dom"/>
</dbReference>
<feature type="domain" description="Histidine kinase" evidence="15">
    <location>
        <begin position="385"/>
        <end position="602"/>
    </location>
</feature>
<evidence type="ECO:0000313" key="17">
    <source>
        <dbReference type="Proteomes" id="UP001319200"/>
    </source>
</evidence>
<dbReference type="PANTHER" id="PTHR43711">
    <property type="entry name" value="TWO-COMPONENT HISTIDINE KINASE"/>
    <property type="match status" value="1"/>
</dbReference>
<organism evidence="16 17">
    <name type="scientific">Chryseosolibacter histidini</name>
    <dbReference type="NCBI Taxonomy" id="2782349"/>
    <lineage>
        <taxon>Bacteria</taxon>
        <taxon>Pseudomonadati</taxon>
        <taxon>Bacteroidota</taxon>
        <taxon>Cytophagia</taxon>
        <taxon>Cytophagales</taxon>
        <taxon>Chryseotaleaceae</taxon>
        <taxon>Chryseosolibacter</taxon>
    </lineage>
</organism>
<evidence type="ECO:0000256" key="6">
    <source>
        <dbReference type="ARBA" id="ARBA00022679"/>
    </source>
</evidence>
<keyword evidence="13" id="KW-0812">Transmembrane</keyword>
<dbReference type="Gene3D" id="3.40.190.10">
    <property type="entry name" value="Periplasmic binding protein-like II"/>
    <property type="match status" value="2"/>
</dbReference>
<evidence type="ECO:0000256" key="4">
    <source>
        <dbReference type="ARBA" id="ARBA00022475"/>
    </source>
</evidence>
<dbReference type="SMART" id="SM00387">
    <property type="entry name" value="HATPase_c"/>
    <property type="match status" value="1"/>
</dbReference>
<evidence type="ECO:0000256" key="7">
    <source>
        <dbReference type="ARBA" id="ARBA00022741"/>
    </source>
</evidence>
<dbReference type="InterPro" id="IPR003594">
    <property type="entry name" value="HATPase_dom"/>
</dbReference>
<dbReference type="AlphaFoldDB" id="A0AAP2GSD0"/>
<keyword evidence="14" id="KW-0732">Signal</keyword>
<dbReference type="CDD" id="cd00082">
    <property type="entry name" value="HisKA"/>
    <property type="match status" value="1"/>
</dbReference>
<evidence type="ECO:0000256" key="3">
    <source>
        <dbReference type="ARBA" id="ARBA00012438"/>
    </source>
</evidence>
<dbReference type="InterPro" id="IPR005467">
    <property type="entry name" value="His_kinase_dom"/>
</dbReference>
<dbReference type="InterPro" id="IPR050736">
    <property type="entry name" value="Sensor_HK_Regulatory"/>
</dbReference>
<evidence type="ECO:0000256" key="1">
    <source>
        <dbReference type="ARBA" id="ARBA00000085"/>
    </source>
</evidence>
<dbReference type="InterPro" id="IPR036097">
    <property type="entry name" value="HisK_dim/P_sf"/>
</dbReference>
<evidence type="ECO:0000256" key="11">
    <source>
        <dbReference type="ARBA" id="ARBA00023136"/>
    </source>
</evidence>